<gene>
    <name evidence="1" type="ORF">ENP23_03750</name>
</gene>
<dbReference type="AlphaFoldDB" id="A0A7C1WQ24"/>
<accession>A0A7C1WQ24</accession>
<sequence length="121" mass="12912">MTVSVLGGCATGTTSPEPGKSIVNIEAHAGDDMIARRLDGNQAQHLNHFIVSPGRHSMELGIVMIGYQNSHRRCTATLDYANFAADQRYTLVQSRADGEVKVSLMDSRGVAVAQAGKVPCL</sequence>
<evidence type="ECO:0000313" key="1">
    <source>
        <dbReference type="EMBL" id="HEF24865.1"/>
    </source>
</evidence>
<comment type="caution">
    <text evidence="1">The sequence shown here is derived from an EMBL/GenBank/DDBJ whole genome shotgun (WGS) entry which is preliminary data.</text>
</comment>
<protein>
    <recommendedName>
        <fullName evidence="2">Lipoprotein</fullName>
    </recommendedName>
</protein>
<dbReference type="EMBL" id="DSIN01000011">
    <property type="protein sequence ID" value="HEF24865.1"/>
    <property type="molecule type" value="Genomic_DNA"/>
</dbReference>
<name>A0A7C1WQ24_9PSED</name>
<proteinExistence type="predicted"/>
<reference evidence="1" key="1">
    <citation type="journal article" date="2020" name="mSystems">
        <title>Genome- and Community-Level Interaction Insights into Carbon Utilization and Element Cycling Functions of Hydrothermarchaeota in Hydrothermal Sediment.</title>
        <authorList>
            <person name="Zhou Z."/>
            <person name="Liu Y."/>
            <person name="Xu W."/>
            <person name="Pan J."/>
            <person name="Luo Z.H."/>
            <person name="Li M."/>
        </authorList>
    </citation>
    <scope>NUCLEOTIDE SEQUENCE [LARGE SCALE GENOMIC DNA]</scope>
    <source>
        <strain evidence="1">SpSt-200</strain>
    </source>
</reference>
<evidence type="ECO:0008006" key="2">
    <source>
        <dbReference type="Google" id="ProtNLM"/>
    </source>
</evidence>
<organism evidence="1">
    <name type="scientific">Pseudomonas graminis</name>
    <dbReference type="NCBI Taxonomy" id="158627"/>
    <lineage>
        <taxon>Bacteria</taxon>
        <taxon>Pseudomonadati</taxon>
        <taxon>Pseudomonadota</taxon>
        <taxon>Gammaproteobacteria</taxon>
        <taxon>Pseudomonadales</taxon>
        <taxon>Pseudomonadaceae</taxon>
        <taxon>Pseudomonas</taxon>
    </lineage>
</organism>